<dbReference type="Proteomes" id="UP000663874">
    <property type="component" value="Unassembled WGS sequence"/>
</dbReference>
<comment type="caution">
    <text evidence="1">The sequence shown here is derived from an EMBL/GenBank/DDBJ whole genome shotgun (WGS) entry which is preliminary data.</text>
</comment>
<evidence type="ECO:0000313" key="1">
    <source>
        <dbReference type="EMBL" id="CAF1476717.1"/>
    </source>
</evidence>
<protein>
    <submittedName>
        <fullName evidence="1">Uncharacterized protein</fullName>
    </submittedName>
</protein>
<accession>A0A815RFX0</accession>
<name>A0A815RFX0_9BILA</name>
<gene>
    <name evidence="2" type="ORF">FNK824_LOCUS21262</name>
    <name evidence="1" type="ORF">SEV965_LOCUS34905</name>
</gene>
<sequence length="481" mass="55961">MPKLNKRRSLGRTYIRKRWYDQRVLSENESLSEEEEITQDEDDDVEFIRLVDKMKIDDIGDLFELIKDKIGLKFITVLLYMTLRHFGISWVKCDDFFKEIGALRATTANKWANTFLSGSFDKFINEGRGGKHIPSFYDVFPDIELLAKNYSVQRCAAKAADFDAFELAKFIDEQFYMLTSIKKDSNDSLIRSVKSCRLDLRRWGARFESNSQRPYFEGHERQDVVQHRTTFLQHFLPRKDSYYLISEGAQPKWQIPTVGTPTILIFHDESTFRSGEVSAKRWLYDDQAPFYSKGRGRSNMVSDFLIMHQSGPFSQLSLSEYDKALEKYPELDEEQDIDCIERSASASMHVGSDAYFDNATILTQFERLFKLLEFKECFNNHKIEIIVDNARTHSARTYNLSDFGKRISTRCPVDRLQWVDDKGAAQSLSCYFQQGSNRGKSKGLFEIAVEFNYNPSPKLKLSELRQLLAHHPAFQNIIFLS</sequence>
<organism evidence="1 3">
    <name type="scientific">Rotaria sordida</name>
    <dbReference type="NCBI Taxonomy" id="392033"/>
    <lineage>
        <taxon>Eukaryota</taxon>
        <taxon>Metazoa</taxon>
        <taxon>Spiralia</taxon>
        <taxon>Gnathifera</taxon>
        <taxon>Rotifera</taxon>
        <taxon>Eurotatoria</taxon>
        <taxon>Bdelloidea</taxon>
        <taxon>Philodinida</taxon>
        <taxon>Philodinidae</taxon>
        <taxon>Rotaria</taxon>
    </lineage>
</organism>
<reference evidence="1" key="1">
    <citation type="submission" date="2021-02" db="EMBL/GenBank/DDBJ databases">
        <authorList>
            <person name="Nowell W R."/>
        </authorList>
    </citation>
    <scope>NUCLEOTIDE SEQUENCE</scope>
</reference>
<dbReference type="EMBL" id="CAJOBE010004063">
    <property type="protein sequence ID" value="CAF3914271.1"/>
    <property type="molecule type" value="Genomic_DNA"/>
</dbReference>
<evidence type="ECO:0000313" key="2">
    <source>
        <dbReference type="EMBL" id="CAF3914271.1"/>
    </source>
</evidence>
<proteinExistence type="predicted"/>
<evidence type="ECO:0000313" key="3">
    <source>
        <dbReference type="Proteomes" id="UP000663889"/>
    </source>
</evidence>
<dbReference type="AlphaFoldDB" id="A0A815RFX0"/>
<dbReference type="EMBL" id="CAJNOU010005395">
    <property type="protein sequence ID" value="CAF1476717.1"/>
    <property type="molecule type" value="Genomic_DNA"/>
</dbReference>
<dbReference type="Proteomes" id="UP000663889">
    <property type="component" value="Unassembled WGS sequence"/>
</dbReference>